<organism evidence="1 2">
    <name type="scientific">Echinops telfairi</name>
    <name type="common">Lesser hedgehog tenrec</name>
    <dbReference type="NCBI Taxonomy" id="9371"/>
    <lineage>
        <taxon>Eukaryota</taxon>
        <taxon>Metazoa</taxon>
        <taxon>Chordata</taxon>
        <taxon>Craniata</taxon>
        <taxon>Vertebrata</taxon>
        <taxon>Euteleostomi</taxon>
        <taxon>Mammalia</taxon>
        <taxon>Eutheria</taxon>
        <taxon>Afrotheria</taxon>
        <taxon>Tenrecidae</taxon>
        <taxon>Tenrecinae</taxon>
        <taxon>Echinops</taxon>
    </lineage>
</organism>
<proteinExistence type="predicted"/>
<keyword evidence="1" id="KW-1185">Reference proteome</keyword>
<reference evidence="2" key="1">
    <citation type="submission" date="2025-08" db="UniProtKB">
        <authorList>
            <consortium name="RefSeq"/>
        </authorList>
    </citation>
    <scope>IDENTIFICATION</scope>
</reference>
<accession>A0AC55DQA6</accession>
<evidence type="ECO:0000313" key="2">
    <source>
        <dbReference type="RefSeq" id="XP_045153918.1"/>
    </source>
</evidence>
<name>A0AC55DQA6_ECHTE</name>
<evidence type="ECO:0000313" key="1">
    <source>
        <dbReference type="Proteomes" id="UP000694863"/>
    </source>
</evidence>
<gene>
    <name evidence="2" type="primary">KIAA1614</name>
</gene>
<dbReference type="RefSeq" id="XP_045153918.1">
    <property type="nucleotide sequence ID" value="XM_045297983.1"/>
</dbReference>
<protein>
    <submittedName>
        <fullName evidence="2">Uncharacterized protein KIAA1614 homolog</fullName>
    </submittedName>
</protein>
<dbReference type="Proteomes" id="UP000694863">
    <property type="component" value="Unplaced"/>
</dbReference>
<sequence length="1165" mass="124024">MAVSGFGLVALLVRLLTARSVGDRWGGLLPQGWRAWKPYMGSLCVGIDSAAVGGTKGAGRSPCPMEGPALERSGSEWQLEDGHLRRPWLNPQEDRTPSLMAPRPPKAWRVQLPGPSVLEFKVRALKEERTSGQQGLSSGPTAHRRLKCRRVKTGGTEVPAGDSSLPDALLVAHGLSLTDGQLEGRVSEEEPAEKECLGPPRPPALRLECWGRRSPRPPETAWALLDPQRAPLPGPASLQDSPLLGAAPSRPNHKVTHTHTPRRGRSHLAQDGQATGEDPDSTSLTSEEDFVPRTALLGGLWRAADQGALGPGGSALSLSERVERNRLLLQEMLSGSGQGPPKAGIQAWTPSWEQAAPERPAGDLDWDSGISLQDSDQKSAKLEPTLSPSHENATHLLQHARMKARTQPLRASHDIMPVMALGSRDCQRSPARDPRMAPTNGNLSDSSSGDSSSGLWPKRGPSPTSHVRFEDESAHDVRFRYQERLQQRQRQGLSSGLRTAAQGPLRSKPDLADYVRRDSGERSLHRLGGGLHPAGFPPPPPRDCERKCQACGSCIQRPPPDSRVLQELDAACGVGRVLAESLASGVRSAPVRLRSEWIRETHIGAAPRPGEVDSAPDSTDTSDSCRTDSEDAAASQPSRTRGRTRAARPRGGHRWSGKVELSRGPQAQPQLLMDQLEAGHERTEGRGQWPMETGLPGEDAAPTPPSPNSKRAPLGSPGRPGPGLDSACAYLVASYAPCRTAAANPSLRKSPRSRPDRQTRLMESHEPAAADSTSLLQQSQVELAAPHPIQQPAASFSCEGPVPTPPSSRQTASSPVPSPVPHGKAALARPPRPSGQRGPADSPLPPPRSGVLTTCETPPCSLQARHPQLALPTNCNNSDPWVPQESWGETTPESRVESGPCSPEPELPQENSREGGPRPAGVGTISAVGTTLSLEEPKPSQEPSGDLQRRERRSGGRGPAGASPEVSAGSCPPPPAPSRRSSSSSIASSLGLKKLFAALGQGTRSKLGKSRSYSVEQLQPSAACTPKVTRAPSLQSLRSRCAKAQPRRALSVEDVSAPSLARTVGRVVEVFPDGTSQLQLQRSPEGTFGFRVASGNGRRDSGFYVQEMADAKTAKLYSGLLGVGDELLEVNGAKVAGLGLAHVSELLARAQSLSLRVLRQRPAPR</sequence>